<evidence type="ECO:0008006" key="4">
    <source>
        <dbReference type="Google" id="ProtNLM"/>
    </source>
</evidence>
<protein>
    <recommendedName>
        <fullName evidence="4">DUF4412 domain-containing protein</fullName>
    </recommendedName>
</protein>
<dbReference type="InterPro" id="IPR045767">
    <property type="entry name" value="DUF6134"/>
</dbReference>
<comment type="caution">
    <text evidence="2">The sequence shown here is derived from an EMBL/GenBank/DDBJ whole genome shotgun (WGS) entry which is preliminary data.</text>
</comment>
<dbReference type="EMBL" id="PIUM01000012">
    <property type="protein sequence ID" value="PKU24318.1"/>
    <property type="molecule type" value="Genomic_DNA"/>
</dbReference>
<evidence type="ECO:0000313" key="3">
    <source>
        <dbReference type="Proteomes" id="UP000233293"/>
    </source>
</evidence>
<feature type="signal peptide" evidence="1">
    <location>
        <begin position="1"/>
        <end position="27"/>
    </location>
</feature>
<evidence type="ECO:0000313" key="2">
    <source>
        <dbReference type="EMBL" id="PKU24318.1"/>
    </source>
</evidence>
<sequence>MGPVGKVLKVSAMIAGLAAFAWSVPGAAEDLGPPGSGRIDFNIVRQGDVIGHYHSDFLTRSDRVLEVRTNVSAKVSIGPVRIYDFSHSAVETWRDGLLVGLVSETNDDGTIHRLRAEPIGQTLSILVDGKSETTRADAVPSSLWHRRMLDGARPIFDIEDGELFQTQTRCESPFPPPSPMPSVCEITGSLVRTLRFDPQGVLIEVSFPVEDGSKVTYRPN</sequence>
<dbReference type="Pfam" id="PF19630">
    <property type="entry name" value="DUF6134"/>
    <property type="match status" value="1"/>
</dbReference>
<keyword evidence="1" id="KW-0732">Signal</keyword>
<reference evidence="3" key="1">
    <citation type="submission" date="2017-12" db="EMBL/GenBank/DDBJ databases">
        <title>Draft genome sequence of Telmatospirillum siberiense 26-4b1T, an acidotolerant peatland alphaproteobacterium potentially involved in sulfur cycling.</title>
        <authorList>
            <person name="Hausmann B."/>
            <person name="Pjevac P."/>
            <person name="Schreck K."/>
            <person name="Herbold C.W."/>
            <person name="Daims H."/>
            <person name="Wagner M."/>
            <person name="Pester M."/>
            <person name="Loy A."/>
        </authorList>
    </citation>
    <scope>NUCLEOTIDE SEQUENCE [LARGE SCALE GENOMIC DNA]</scope>
    <source>
        <strain evidence="3">26-4b1</strain>
    </source>
</reference>
<proteinExistence type="predicted"/>
<dbReference type="Proteomes" id="UP000233293">
    <property type="component" value="Unassembled WGS sequence"/>
</dbReference>
<organism evidence="2 3">
    <name type="scientific">Telmatospirillum siberiense</name>
    <dbReference type="NCBI Taxonomy" id="382514"/>
    <lineage>
        <taxon>Bacteria</taxon>
        <taxon>Pseudomonadati</taxon>
        <taxon>Pseudomonadota</taxon>
        <taxon>Alphaproteobacteria</taxon>
        <taxon>Rhodospirillales</taxon>
        <taxon>Rhodospirillaceae</taxon>
        <taxon>Telmatospirillum</taxon>
    </lineage>
</organism>
<name>A0A2N3PVA0_9PROT</name>
<dbReference type="AlphaFoldDB" id="A0A2N3PVA0"/>
<gene>
    <name evidence="2" type="ORF">CWS72_12040</name>
</gene>
<keyword evidence="3" id="KW-1185">Reference proteome</keyword>
<accession>A0A2N3PVA0</accession>
<feature type="chain" id="PRO_5014736233" description="DUF4412 domain-containing protein" evidence="1">
    <location>
        <begin position="28"/>
        <end position="220"/>
    </location>
</feature>
<evidence type="ECO:0000256" key="1">
    <source>
        <dbReference type="SAM" id="SignalP"/>
    </source>
</evidence>